<comment type="similarity">
    <text evidence="1">Belongs to the AHA1 family.</text>
</comment>
<protein>
    <submittedName>
        <fullName evidence="3">SRPBCC family protein</fullName>
    </submittedName>
</protein>
<evidence type="ECO:0000256" key="1">
    <source>
        <dbReference type="ARBA" id="ARBA00006817"/>
    </source>
</evidence>
<dbReference type="Proteomes" id="UP001139410">
    <property type="component" value="Unassembled WGS sequence"/>
</dbReference>
<accession>A0A9X1TXY5</accession>
<name>A0A9X1TXY5_9SPHN</name>
<proteinExistence type="inferred from homology"/>
<organism evidence="3 4">
    <name type="scientific">Sphingomonas cremea</name>
    <dbReference type="NCBI Taxonomy" id="2904799"/>
    <lineage>
        <taxon>Bacteria</taxon>
        <taxon>Pseudomonadati</taxon>
        <taxon>Pseudomonadota</taxon>
        <taxon>Alphaproteobacteria</taxon>
        <taxon>Sphingomonadales</taxon>
        <taxon>Sphingomonadaceae</taxon>
        <taxon>Sphingomonas</taxon>
    </lineage>
</organism>
<dbReference type="Gene3D" id="3.30.530.20">
    <property type="match status" value="1"/>
</dbReference>
<comment type="caution">
    <text evidence="3">The sequence shown here is derived from an EMBL/GenBank/DDBJ whole genome shotgun (WGS) entry which is preliminary data.</text>
</comment>
<sequence>MTKSNDLVLERTLNAPRELVWRAWTDPKLLKQWFAPKPYEISEVEMDLRPGGIFRIRMVGPDGFDTGHGNPGCVLEVVDGEKLVWTSALAPQYRPAEMGEGCESFPMTAVVTLADGGDGKTLYRAVALHRNEADRNVHEQMGFDDGWGKCAEQLEELAQGLAANA</sequence>
<evidence type="ECO:0000313" key="4">
    <source>
        <dbReference type="Proteomes" id="UP001139410"/>
    </source>
</evidence>
<evidence type="ECO:0000259" key="2">
    <source>
        <dbReference type="Pfam" id="PF08327"/>
    </source>
</evidence>
<dbReference type="Pfam" id="PF08327">
    <property type="entry name" value="AHSA1"/>
    <property type="match status" value="1"/>
</dbReference>
<gene>
    <name evidence="3" type="ORF">LVY65_11550</name>
</gene>
<dbReference type="RefSeq" id="WP_235068407.1">
    <property type="nucleotide sequence ID" value="NZ_JAKFGM010000003.1"/>
</dbReference>
<dbReference type="EMBL" id="JAKFGM010000003">
    <property type="protein sequence ID" value="MCF2515695.1"/>
    <property type="molecule type" value="Genomic_DNA"/>
</dbReference>
<dbReference type="InterPro" id="IPR013538">
    <property type="entry name" value="ASHA1/2-like_C"/>
</dbReference>
<dbReference type="CDD" id="cd08896">
    <property type="entry name" value="SRPBCC_CalC_Aha1-like_3"/>
    <property type="match status" value="1"/>
</dbReference>
<evidence type="ECO:0000313" key="3">
    <source>
        <dbReference type="EMBL" id="MCF2515695.1"/>
    </source>
</evidence>
<reference evidence="3" key="1">
    <citation type="submission" date="2022-01" db="EMBL/GenBank/DDBJ databases">
        <authorList>
            <person name="Jo J.-H."/>
            <person name="Im W.-T."/>
        </authorList>
    </citation>
    <scope>NUCLEOTIDE SEQUENCE</scope>
    <source>
        <strain evidence="3">G124</strain>
    </source>
</reference>
<dbReference type="SUPFAM" id="SSF55961">
    <property type="entry name" value="Bet v1-like"/>
    <property type="match status" value="1"/>
</dbReference>
<dbReference type="InterPro" id="IPR023393">
    <property type="entry name" value="START-like_dom_sf"/>
</dbReference>
<feature type="domain" description="Activator of Hsp90 ATPase homologue 1/2-like C-terminal" evidence="2">
    <location>
        <begin position="14"/>
        <end position="158"/>
    </location>
</feature>
<dbReference type="AlphaFoldDB" id="A0A9X1TXY5"/>
<keyword evidence="4" id="KW-1185">Reference proteome</keyword>